<dbReference type="PANTHER" id="PTHR40841">
    <property type="entry name" value="SIDEROPHORE TRIACETYLFUSARININE C ESTERASE"/>
    <property type="match status" value="1"/>
</dbReference>
<dbReference type="EMBL" id="JH650971">
    <property type="protein sequence ID" value="EXA46175.1"/>
    <property type="molecule type" value="Genomic_DNA"/>
</dbReference>
<dbReference type="AlphaFoldDB" id="W9PT17"/>
<dbReference type="PANTHER" id="PTHR40841:SF2">
    <property type="entry name" value="SIDEROPHORE-DEGRADING ESTERASE (EUROFUNG)"/>
    <property type="match status" value="1"/>
</dbReference>
<evidence type="ECO:0008006" key="4">
    <source>
        <dbReference type="Google" id="ProtNLM"/>
    </source>
</evidence>
<gene>
    <name evidence="3" type="ORF">FOVG_06924</name>
</gene>
<dbReference type="OrthoDB" id="446683at2759"/>
<dbReference type="HOGENOM" id="CLU_039834_3_0_1"/>
<dbReference type="GO" id="GO:0016788">
    <property type="term" value="F:hydrolase activity, acting on ester bonds"/>
    <property type="evidence" value="ECO:0007669"/>
    <property type="project" value="TreeGrafter"/>
</dbReference>
<dbReference type="InterPro" id="IPR052558">
    <property type="entry name" value="Siderophore_Hydrolase_D"/>
</dbReference>
<accession>W9PT17</accession>
<comment type="similarity">
    <text evidence="1">Belongs to the esterase D family.</text>
</comment>
<protein>
    <recommendedName>
        <fullName evidence="4">Ferri-bacillibactin esterase BesA</fullName>
    </recommendedName>
</protein>
<name>W9PT17_FUSOX</name>
<dbReference type="InterPro" id="IPR029058">
    <property type="entry name" value="AB_hydrolase_fold"/>
</dbReference>
<dbReference type="InterPro" id="IPR000801">
    <property type="entry name" value="Esterase-like"/>
</dbReference>
<dbReference type="Pfam" id="PF00756">
    <property type="entry name" value="Esterase"/>
    <property type="match status" value="1"/>
</dbReference>
<reference evidence="3" key="1">
    <citation type="submission" date="2011-10" db="EMBL/GenBank/DDBJ databases">
        <title>The Genome Sequence of Fusarium oxysporum HDV247.</title>
        <authorList>
            <consortium name="The Broad Institute Genome Sequencing Platform"/>
            <person name="Ma L.-J."/>
            <person name="Gale L.R."/>
            <person name="Schwartz D.C."/>
            <person name="Zhou S."/>
            <person name="Corby-Kistler H."/>
            <person name="Young S.K."/>
            <person name="Zeng Q."/>
            <person name="Gargeya S."/>
            <person name="Fitzgerald M."/>
            <person name="Haas B."/>
            <person name="Abouelleil A."/>
            <person name="Alvarado L."/>
            <person name="Arachchi H.M."/>
            <person name="Berlin A."/>
            <person name="Brown A."/>
            <person name="Chapman S.B."/>
            <person name="Chen Z."/>
            <person name="Dunbar C."/>
            <person name="Freedman E."/>
            <person name="Gearin G."/>
            <person name="Goldberg J."/>
            <person name="Griggs A."/>
            <person name="Gujja S."/>
            <person name="Heiman D."/>
            <person name="Howarth C."/>
            <person name="Larson L."/>
            <person name="Lui A."/>
            <person name="MacDonald P.J.P."/>
            <person name="Montmayeur A."/>
            <person name="Murphy C."/>
            <person name="Neiman D."/>
            <person name="Pearson M."/>
            <person name="Priest M."/>
            <person name="Roberts A."/>
            <person name="Saif S."/>
            <person name="Shea T."/>
            <person name="Shenoy N."/>
            <person name="Sisk P."/>
            <person name="Stolte C."/>
            <person name="Sykes S."/>
            <person name="Wortman J."/>
            <person name="Nusbaum C."/>
            <person name="Birren B."/>
        </authorList>
    </citation>
    <scope>NUCLEOTIDE SEQUENCE [LARGE SCALE GENOMIC DNA]</scope>
    <source>
        <strain evidence="3">HDV247</strain>
    </source>
</reference>
<evidence type="ECO:0000313" key="3">
    <source>
        <dbReference type="EMBL" id="EXA46176.1"/>
    </source>
</evidence>
<dbReference type="Gene3D" id="3.40.50.1820">
    <property type="entry name" value="alpha/beta hydrolase"/>
    <property type="match status" value="1"/>
</dbReference>
<dbReference type="SUPFAM" id="SSF53474">
    <property type="entry name" value="alpha/beta-Hydrolases"/>
    <property type="match status" value="1"/>
</dbReference>
<keyword evidence="2" id="KW-0378">Hydrolase</keyword>
<reference evidence="3" key="2">
    <citation type="submission" date="2012-05" db="EMBL/GenBank/DDBJ databases">
        <title>Annotation of the Genome Sequence of Fusarium oxysporum HDV247.</title>
        <authorList>
            <consortium name="The Broad Institute Genomics Platform"/>
            <person name="Ma L.-J."/>
            <person name="Corby-Kistler H."/>
            <person name="Broz K."/>
            <person name="Gale L.R."/>
            <person name="Jonkers W."/>
            <person name="O'Donnell K."/>
            <person name="Ploetz R."/>
            <person name="Steinberg C."/>
            <person name="Schwartz D.C."/>
            <person name="VanEtten H."/>
            <person name="Zhou S."/>
            <person name="Young S.K."/>
            <person name="Zeng Q."/>
            <person name="Gargeya S."/>
            <person name="Fitzgerald M."/>
            <person name="Abouelleil A."/>
            <person name="Alvarado L."/>
            <person name="Chapman S.B."/>
            <person name="Gainer-Dewar J."/>
            <person name="Goldberg J."/>
            <person name="Griggs A."/>
            <person name="Gujja S."/>
            <person name="Hansen M."/>
            <person name="Howarth C."/>
            <person name="Imamovic A."/>
            <person name="Ireland A."/>
            <person name="Larimer J."/>
            <person name="McCowan C."/>
            <person name="Murphy C."/>
            <person name="Pearson M."/>
            <person name="Poon T.W."/>
            <person name="Priest M."/>
            <person name="Roberts A."/>
            <person name="Saif S."/>
            <person name="Shea T."/>
            <person name="Sykes S."/>
            <person name="Wortman J."/>
            <person name="Nusbaum C."/>
            <person name="Birren B."/>
        </authorList>
    </citation>
    <scope>NUCLEOTIDE SEQUENCE</scope>
    <source>
        <strain evidence="3">HDV247</strain>
    </source>
</reference>
<evidence type="ECO:0000256" key="1">
    <source>
        <dbReference type="ARBA" id="ARBA00005622"/>
    </source>
</evidence>
<organism evidence="3">
    <name type="scientific">Fusarium oxysporum f. sp. pisi HDV247</name>
    <dbReference type="NCBI Taxonomy" id="1080344"/>
    <lineage>
        <taxon>Eukaryota</taxon>
        <taxon>Fungi</taxon>
        <taxon>Dikarya</taxon>
        <taxon>Ascomycota</taxon>
        <taxon>Pezizomycotina</taxon>
        <taxon>Sordariomycetes</taxon>
        <taxon>Hypocreomycetidae</taxon>
        <taxon>Hypocreales</taxon>
        <taxon>Nectriaceae</taxon>
        <taxon>Fusarium</taxon>
        <taxon>Fusarium oxysporum species complex</taxon>
    </lineage>
</organism>
<dbReference type="Proteomes" id="UP000030751">
    <property type="component" value="Unassembled WGS sequence"/>
</dbReference>
<dbReference type="EMBL" id="JH650971">
    <property type="protein sequence ID" value="EXA46176.1"/>
    <property type="molecule type" value="Genomic_DNA"/>
</dbReference>
<proteinExistence type="inferred from homology"/>
<sequence>MSRIHHHDLILPSTSLTMTLVPVTLESANAHNSCHFLFPTRRGDYLIQVSWPLCWNDRAPVNDDTIVSTVYIVDGNAYFFTATDIARRLEFTHQTRAVIVAVGYPNKTCVFDKRRNGDLTPASSDGAYDIPPGPDGKPSLGPFGGASDFLDIITNDIQPYIQSTLFPGVPLGAGPKALFGHSYGGLFTLNALFTKPESFDTFIAASPSIWFNNCSIVRDQEQRFNERDPLTGRAPRLLVMFGGAEQTLIQLPGESDEKFEKKQKGATLRKMRENALALVARMEESPHLRNVWCWEFEGEDHGCAAPCALQRGLLRFLIDQRAGQ</sequence>
<evidence type="ECO:0000256" key="2">
    <source>
        <dbReference type="ARBA" id="ARBA00022801"/>
    </source>
</evidence>